<name>A0A9N9DAR9_9GLOM</name>
<feature type="non-terminal residue" evidence="2">
    <location>
        <position position="57"/>
    </location>
</feature>
<reference evidence="2" key="1">
    <citation type="submission" date="2021-06" db="EMBL/GenBank/DDBJ databases">
        <authorList>
            <person name="Kallberg Y."/>
            <person name="Tangrot J."/>
            <person name="Rosling A."/>
        </authorList>
    </citation>
    <scope>NUCLEOTIDE SEQUENCE</scope>
    <source>
        <strain evidence="2">IA702</strain>
    </source>
</reference>
<evidence type="ECO:0000313" key="2">
    <source>
        <dbReference type="EMBL" id="CAG8633004.1"/>
    </source>
</evidence>
<feature type="compositionally biased region" description="Basic and acidic residues" evidence="1">
    <location>
        <begin position="40"/>
        <end position="50"/>
    </location>
</feature>
<proteinExistence type="predicted"/>
<evidence type="ECO:0000256" key="1">
    <source>
        <dbReference type="SAM" id="MobiDB-lite"/>
    </source>
</evidence>
<comment type="caution">
    <text evidence="2">The sequence shown here is derived from an EMBL/GenBank/DDBJ whole genome shotgun (WGS) entry which is preliminary data.</text>
</comment>
<accession>A0A9N9DAR9</accession>
<dbReference type="AlphaFoldDB" id="A0A9N9DAR9"/>
<dbReference type="Proteomes" id="UP000789572">
    <property type="component" value="Unassembled WGS sequence"/>
</dbReference>
<organism evidence="2 3">
    <name type="scientific">Paraglomus occultum</name>
    <dbReference type="NCBI Taxonomy" id="144539"/>
    <lineage>
        <taxon>Eukaryota</taxon>
        <taxon>Fungi</taxon>
        <taxon>Fungi incertae sedis</taxon>
        <taxon>Mucoromycota</taxon>
        <taxon>Glomeromycotina</taxon>
        <taxon>Glomeromycetes</taxon>
        <taxon>Paraglomerales</taxon>
        <taxon>Paraglomeraceae</taxon>
        <taxon>Paraglomus</taxon>
    </lineage>
</organism>
<protein>
    <submittedName>
        <fullName evidence="2">75_t:CDS:1</fullName>
    </submittedName>
</protein>
<dbReference type="EMBL" id="CAJVPJ010003003">
    <property type="protein sequence ID" value="CAG8633004.1"/>
    <property type="molecule type" value="Genomic_DNA"/>
</dbReference>
<feature type="compositionally biased region" description="Polar residues" evidence="1">
    <location>
        <begin position="30"/>
        <end position="39"/>
    </location>
</feature>
<evidence type="ECO:0000313" key="3">
    <source>
        <dbReference type="Proteomes" id="UP000789572"/>
    </source>
</evidence>
<gene>
    <name evidence="2" type="ORF">POCULU_LOCUS8998</name>
</gene>
<keyword evidence="3" id="KW-1185">Reference proteome</keyword>
<sequence length="57" mass="6638">MSKEKRHGPIYGSLIIYESVLNFDVVCKSSSKTRSQQNLDNKRETCEYAKRHPKAKH</sequence>
<feature type="region of interest" description="Disordered" evidence="1">
    <location>
        <begin position="30"/>
        <end position="57"/>
    </location>
</feature>